<feature type="compositionally biased region" description="Low complexity" evidence="7">
    <location>
        <begin position="21"/>
        <end position="40"/>
    </location>
</feature>
<protein>
    <recommendedName>
        <fullName evidence="1">tRNA-uridine aminocarboxypropyltransferase</fullName>
        <ecNumber evidence="1">2.5.1.25</ecNumber>
    </recommendedName>
</protein>
<evidence type="ECO:0000256" key="1">
    <source>
        <dbReference type="ARBA" id="ARBA00012386"/>
    </source>
</evidence>
<comment type="catalytic activity">
    <reaction evidence="6">
        <text>a uridine in tRNA + S-adenosyl-L-methionine = a 3-[(3S)-3-amino-3-carboxypropyl]uridine in tRNA + S-methyl-5'-thioadenosine + H(+)</text>
        <dbReference type="Rhea" id="RHEA:62432"/>
        <dbReference type="Rhea" id="RHEA-COMP:13339"/>
        <dbReference type="Rhea" id="RHEA-COMP:16092"/>
        <dbReference type="ChEBI" id="CHEBI:15378"/>
        <dbReference type="ChEBI" id="CHEBI:17509"/>
        <dbReference type="ChEBI" id="CHEBI:59789"/>
        <dbReference type="ChEBI" id="CHEBI:65315"/>
        <dbReference type="ChEBI" id="CHEBI:82930"/>
        <dbReference type="EC" id="2.5.1.25"/>
    </reaction>
</comment>
<evidence type="ECO:0000256" key="3">
    <source>
        <dbReference type="ARBA" id="ARBA00022691"/>
    </source>
</evidence>
<comment type="similarity">
    <text evidence="5">Belongs to the TDD superfamily. DTWD2 family.</text>
</comment>
<dbReference type="RefSeq" id="XP_003059043.1">
    <property type="nucleotide sequence ID" value="XM_003058997.1"/>
</dbReference>
<dbReference type="KEGG" id="mpp:MICPUCDRAFT_58462"/>
<feature type="region of interest" description="Disordered" evidence="7">
    <location>
        <begin position="1"/>
        <end position="62"/>
    </location>
</feature>
<keyword evidence="10" id="KW-1185">Reference proteome</keyword>
<dbReference type="InterPro" id="IPR005636">
    <property type="entry name" value="DTW"/>
</dbReference>
<proteinExistence type="inferred from homology"/>
<evidence type="ECO:0000256" key="4">
    <source>
        <dbReference type="ARBA" id="ARBA00022694"/>
    </source>
</evidence>
<evidence type="ECO:0000256" key="6">
    <source>
        <dbReference type="ARBA" id="ARBA00048718"/>
    </source>
</evidence>
<dbReference type="AlphaFoldDB" id="C1MSF1"/>
<keyword evidence="2" id="KW-0808">Transferase</keyword>
<dbReference type="PANTHER" id="PTHR21392:SF0">
    <property type="entry name" value="TRNA-URIDINE AMINOCARBOXYPROPYLTRANSFERASE 2"/>
    <property type="match status" value="1"/>
</dbReference>
<dbReference type="OMA" id="ENCETIW"/>
<feature type="compositionally biased region" description="Basic and acidic residues" evidence="7">
    <location>
        <begin position="42"/>
        <end position="57"/>
    </location>
</feature>
<organism evidence="10">
    <name type="scientific">Micromonas pusilla (strain CCMP1545)</name>
    <name type="common">Picoplanktonic green alga</name>
    <dbReference type="NCBI Taxonomy" id="564608"/>
    <lineage>
        <taxon>Eukaryota</taxon>
        <taxon>Viridiplantae</taxon>
        <taxon>Chlorophyta</taxon>
        <taxon>Mamiellophyceae</taxon>
        <taxon>Mamiellales</taxon>
        <taxon>Mamiellaceae</taxon>
        <taxon>Micromonas</taxon>
    </lineage>
</organism>
<dbReference type="Proteomes" id="UP000001876">
    <property type="component" value="Unassembled WGS sequence"/>
</dbReference>
<evidence type="ECO:0000256" key="2">
    <source>
        <dbReference type="ARBA" id="ARBA00022679"/>
    </source>
</evidence>
<evidence type="ECO:0000313" key="10">
    <source>
        <dbReference type="Proteomes" id="UP000001876"/>
    </source>
</evidence>
<evidence type="ECO:0000256" key="7">
    <source>
        <dbReference type="SAM" id="MobiDB-lite"/>
    </source>
</evidence>
<dbReference type="STRING" id="564608.C1MSF1"/>
<feature type="domain" description="DTW" evidence="8">
    <location>
        <begin position="67"/>
        <end position="385"/>
    </location>
</feature>
<evidence type="ECO:0000313" key="9">
    <source>
        <dbReference type="EMBL" id="EEH57498.1"/>
    </source>
</evidence>
<feature type="compositionally biased region" description="Basic residues" evidence="7">
    <location>
        <begin position="245"/>
        <end position="254"/>
    </location>
</feature>
<dbReference type="GO" id="GO:0016432">
    <property type="term" value="F:tRNA-uridine aminocarboxypropyltransferase activity"/>
    <property type="evidence" value="ECO:0007669"/>
    <property type="project" value="UniProtKB-EC"/>
</dbReference>
<reference evidence="9 10" key="1">
    <citation type="journal article" date="2009" name="Science">
        <title>Green evolution and dynamic adaptations revealed by genomes of the marine picoeukaryotes Micromonas.</title>
        <authorList>
            <person name="Worden A.Z."/>
            <person name="Lee J.H."/>
            <person name="Mock T."/>
            <person name="Rouze P."/>
            <person name="Simmons M.P."/>
            <person name="Aerts A.L."/>
            <person name="Allen A.E."/>
            <person name="Cuvelier M.L."/>
            <person name="Derelle E."/>
            <person name="Everett M.V."/>
            <person name="Foulon E."/>
            <person name="Grimwood J."/>
            <person name="Gundlach H."/>
            <person name="Henrissat B."/>
            <person name="Napoli C."/>
            <person name="McDonald S.M."/>
            <person name="Parker M.S."/>
            <person name="Rombauts S."/>
            <person name="Salamov A."/>
            <person name="Von Dassow P."/>
            <person name="Badger J.H."/>
            <person name="Coutinho P.M."/>
            <person name="Demir E."/>
            <person name="Dubchak I."/>
            <person name="Gentemann C."/>
            <person name="Eikrem W."/>
            <person name="Gready J.E."/>
            <person name="John U."/>
            <person name="Lanier W."/>
            <person name="Lindquist E.A."/>
            <person name="Lucas S."/>
            <person name="Mayer K.F."/>
            <person name="Moreau H."/>
            <person name="Not F."/>
            <person name="Otillar R."/>
            <person name="Panaud O."/>
            <person name="Pangilinan J."/>
            <person name="Paulsen I."/>
            <person name="Piegu B."/>
            <person name="Poliakov A."/>
            <person name="Robbens S."/>
            <person name="Schmutz J."/>
            <person name="Toulza E."/>
            <person name="Wyss T."/>
            <person name="Zelensky A."/>
            <person name="Zhou K."/>
            <person name="Armbrust E.V."/>
            <person name="Bhattacharya D."/>
            <person name="Goodenough U.W."/>
            <person name="Van de Peer Y."/>
            <person name="Grigoriev I.V."/>
        </authorList>
    </citation>
    <scope>NUCLEOTIDE SEQUENCE [LARGE SCALE GENOMIC DNA]</scope>
    <source>
        <strain evidence="9 10">CCMP1545</strain>
    </source>
</reference>
<keyword evidence="3" id="KW-0949">S-adenosyl-L-methionine</keyword>
<dbReference type="SMART" id="SM01144">
    <property type="entry name" value="DTW"/>
    <property type="match status" value="1"/>
</dbReference>
<dbReference type="Pfam" id="PF03942">
    <property type="entry name" value="DTW"/>
    <property type="match status" value="1"/>
</dbReference>
<name>C1MSF1_MICPC</name>
<feature type="region of interest" description="Disordered" evidence="7">
    <location>
        <begin position="239"/>
        <end position="318"/>
    </location>
</feature>
<evidence type="ECO:0000259" key="8">
    <source>
        <dbReference type="SMART" id="SM01144"/>
    </source>
</evidence>
<dbReference type="EC" id="2.5.1.25" evidence="1"/>
<sequence length="411" mass="42532">MPHAAAATPAARPASRCGAPAASTRRALFARAAAARTRTSARTREEDAPTTTTRDEASEASSASDAPRQMCYRCRRVQRLCVCGLVRDVVGDAPLRTSLAITILQDRREAIRRPFGSAVVAELALENCETIWHDMSAPEDVPRPPRLPSEGVGVLYPAVGATPLRRAAAAAAAAAAVAAEDGGTSIDAAAATATAAAAEAGLPTHLVVLDTTWHKARRMYERIPWMRDIPAYVIGDVAPSQRVGGGHRKNKAVKRREAWAAKAKGPGECGGEEATRGEGEVPDGGGSSDGSVVRQSRRPTPSSSGEPRRESGYRIRKQPMPGFMSTAECVAAALREAAPAVAAAAAGGGTAGGGGGGAVSGDVLAAAAVEACFDAMIDEQLEEQSRKNVRFRSRKKERAARAAVAAAAAVS</sequence>
<accession>C1MSF1</accession>
<dbReference type="GO" id="GO:0008033">
    <property type="term" value="P:tRNA processing"/>
    <property type="evidence" value="ECO:0007669"/>
    <property type="project" value="UniProtKB-KW"/>
</dbReference>
<dbReference type="OrthoDB" id="408541at2759"/>
<dbReference type="PANTHER" id="PTHR21392">
    <property type="entry name" value="TRNA-URIDINE AMINOCARBOXYPROPYLTRANSFERASE 2"/>
    <property type="match status" value="1"/>
</dbReference>
<gene>
    <name evidence="9" type="ORF">MICPUCDRAFT_58462</name>
</gene>
<evidence type="ECO:0000256" key="5">
    <source>
        <dbReference type="ARBA" id="ARBA00034489"/>
    </source>
</evidence>
<dbReference type="InterPro" id="IPR039262">
    <property type="entry name" value="DTWD2/TAPT"/>
</dbReference>
<dbReference type="EMBL" id="GG663739">
    <property type="protein sequence ID" value="EEH57498.1"/>
    <property type="molecule type" value="Genomic_DNA"/>
</dbReference>
<dbReference type="GeneID" id="9684482"/>
<feature type="compositionally biased region" description="Low complexity" evidence="7">
    <location>
        <begin position="1"/>
        <end position="14"/>
    </location>
</feature>
<keyword evidence="4" id="KW-0819">tRNA processing</keyword>